<evidence type="ECO:0000313" key="3">
    <source>
        <dbReference type="Proteomes" id="UP000735302"/>
    </source>
</evidence>
<organism evidence="2 3">
    <name type="scientific">Plakobranchus ocellatus</name>
    <dbReference type="NCBI Taxonomy" id="259542"/>
    <lineage>
        <taxon>Eukaryota</taxon>
        <taxon>Metazoa</taxon>
        <taxon>Spiralia</taxon>
        <taxon>Lophotrochozoa</taxon>
        <taxon>Mollusca</taxon>
        <taxon>Gastropoda</taxon>
        <taxon>Heterobranchia</taxon>
        <taxon>Euthyneura</taxon>
        <taxon>Panpulmonata</taxon>
        <taxon>Sacoglossa</taxon>
        <taxon>Placobranchoidea</taxon>
        <taxon>Plakobranchidae</taxon>
        <taxon>Plakobranchus</taxon>
    </lineage>
</organism>
<sequence>MVNYAVQNASDEEEANFVLSPTALSQSAIRHWILVRYAGFYQKFKVLIQATSGYIQGPVACFGVQSSKGKQSKESKSNTNNSSSSSSNNNNNNNNNNNKSTKTPTILKQQQSQQQRGGLTVAVILGLQKWFSSLVRISCLFIDASIV</sequence>
<dbReference type="AlphaFoldDB" id="A0AAV4D612"/>
<accession>A0AAV4D612</accession>
<gene>
    <name evidence="2" type="ORF">PoB_006603500</name>
</gene>
<feature type="region of interest" description="Disordered" evidence="1">
    <location>
        <begin position="68"/>
        <end position="111"/>
    </location>
</feature>
<dbReference type="EMBL" id="BLXT01007498">
    <property type="protein sequence ID" value="GFO39530.1"/>
    <property type="molecule type" value="Genomic_DNA"/>
</dbReference>
<proteinExistence type="predicted"/>
<dbReference type="Proteomes" id="UP000735302">
    <property type="component" value="Unassembled WGS sequence"/>
</dbReference>
<protein>
    <submittedName>
        <fullName evidence="2">Uncharacterized protein</fullName>
    </submittedName>
</protein>
<comment type="caution">
    <text evidence="2">The sequence shown here is derived from an EMBL/GenBank/DDBJ whole genome shotgun (WGS) entry which is preliminary data.</text>
</comment>
<evidence type="ECO:0000256" key="1">
    <source>
        <dbReference type="SAM" id="MobiDB-lite"/>
    </source>
</evidence>
<feature type="compositionally biased region" description="Low complexity" evidence="1">
    <location>
        <begin position="77"/>
        <end position="111"/>
    </location>
</feature>
<reference evidence="2 3" key="1">
    <citation type="journal article" date="2021" name="Elife">
        <title>Chloroplast acquisition without the gene transfer in kleptoplastic sea slugs, Plakobranchus ocellatus.</title>
        <authorList>
            <person name="Maeda T."/>
            <person name="Takahashi S."/>
            <person name="Yoshida T."/>
            <person name="Shimamura S."/>
            <person name="Takaki Y."/>
            <person name="Nagai Y."/>
            <person name="Toyoda A."/>
            <person name="Suzuki Y."/>
            <person name="Arimoto A."/>
            <person name="Ishii H."/>
            <person name="Satoh N."/>
            <person name="Nishiyama T."/>
            <person name="Hasebe M."/>
            <person name="Maruyama T."/>
            <person name="Minagawa J."/>
            <person name="Obokata J."/>
            <person name="Shigenobu S."/>
        </authorList>
    </citation>
    <scope>NUCLEOTIDE SEQUENCE [LARGE SCALE GENOMIC DNA]</scope>
</reference>
<keyword evidence="3" id="KW-1185">Reference proteome</keyword>
<name>A0AAV4D612_9GAST</name>
<evidence type="ECO:0000313" key="2">
    <source>
        <dbReference type="EMBL" id="GFO39530.1"/>
    </source>
</evidence>